<feature type="region of interest" description="Disordered" evidence="1">
    <location>
        <begin position="191"/>
        <end position="217"/>
    </location>
</feature>
<dbReference type="EMBL" id="JANPWB010000008">
    <property type="protein sequence ID" value="KAJ1166408.1"/>
    <property type="molecule type" value="Genomic_DNA"/>
</dbReference>
<gene>
    <name evidence="2" type="ORF">NDU88_006812</name>
</gene>
<dbReference type="AlphaFoldDB" id="A0AAV7SQM4"/>
<reference evidence="2" key="1">
    <citation type="journal article" date="2022" name="bioRxiv">
        <title>Sequencing and chromosome-scale assembly of the giantPleurodeles waltlgenome.</title>
        <authorList>
            <person name="Brown T."/>
            <person name="Elewa A."/>
            <person name="Iarovenko S."/>
            <person name="Subramanian E."/>
            <person name="Araus A.J."/>
            <person name="Petzold A."/>
            <person name="Susuki M."/>
            <person name="Suzuki K.-i.T."/>
            <person name="Hayashi T."/>
            <person name="Toyoda A."/>
            <person name="Oliveira C."/>
            <person name="Osipova E."/>
            <person name="Leigh N.D."/>
            <person name="Simon A."/>
            <person name="Yun M.H."/>
        </authorList>
    </citation>
    <scope>NUCLEOTIDE SEQUENCE</scope>
    <source>
        <strain evidence="2">20211129_DDA</strain>
        <tissue evidence="2">Liver</tissue>
    </source>
</reference>
<dbReference type="Proteomes" id="UP001066276">
    <property type="component" value="Chromosome 4_2"/>
</dbReference>
<protein>
    <submittedName>
        <fullName evidence="2">Uncharacterized protein</fullName>
    </submittedName>
</protein>
<sequence>MMGHICNRLDCLPNGVFLCVLPLQVSVHQKKGIWCTIAKEVWTLGVYGRRSTHCRKQWEDLRRWVGKTAEAQLGMVSQRGRGACRTLIPLMACILAVAYPELDGCLRASQQATRGERSNSSGPDRALKINLRRLPKFSTGAPSAAPRVPQPLHCGRKTSHSGFLTAKGDQVQWGGGNRWVRRCASELRLVRSSRRGGASSPPQLRPSATPHTAASPLEIGRWRRRLLVASTNSSASRLGGHGVVRPTQS</sequence>
<organism evidence="2 3">
    <name type="scientific">Pleurodeles waltl</name>
    <name type="common">Iberian ribbed newt</name>
    <dbReference type="NCBI Taxonomy" id="8319"/>
    <lineage>
        <taxon>Eukaryota</taxon>
        <taxon>Metazoa</taxon>
        <taxon>Chordata</taxon>
        <taxon>Craniata</taxon>
        <taxon>Vertebrata</taxon>
        <taxon>Euteleostomi</taxon>
        <taxon>Amphibia</taxon>
        <taxon>Batrachia</taxon>
        <taxon>Caudata</taxon>
        <taxon>Salamandroidea</taxon>
        <taxon>Salamandridae</taxon>
        <taxon>Pleurodelinae</taxon>
        <taxon>Pleurodeles</taxon>
    </lineage>
</organism>
<evidence type="ECO:0000256" key="1">
    <source>
        <dbReference type="SAM" id="MobiDB-lite"/>
    </source>
</evidence>
<feature type="region of interest" description="Disordered" evidence="1">
    <location>
        <begin position="138"/>
        <end position="161"/>
    </location>
</feature>
<comment type="caution">
    <text evidence="2">The sequence shown here is derived from an EMBL/GenBank/DDBJ whole genome shotgun (WGS) entry which is preliminary data.</text>
</comment>
<evidence type="ECO:0000313" key="3">
    <source>
        <dbReference type="Proteomes" id="UP001066276"/>
    </source>
</evidence>
<name>A0AAV7SQM4_PLEWA</name>
<evidence type="ECO:0000313" key="2">
    <source>
        <dbReference type="EMBL" id="KAJ1166408.1"/>
    </source>
</evidence>
<proteinExistence type="predicted"/>
<accession>A0AAV7SQM4</accession>
<keyword evidence="3" id="KW-1185">Reference proteome</keyword>